<evidence type="ECO:0000313" key="1">
    <source>
        <dbReference type="EMBL" id="GGB32515.1"/>
    </source>
</evidence>
<evidence type="ECO:0000313" key="2">
    <source>
        <dbReference type="Proteomes" id="UP000621454"/>
    </source>
</evidence>
<organism evidence="1 2">
    <name type="scientific">Gordonia jinhuaensis</name>
    <dbReference type="NCBI Taxonomy" id="1517702"/>
    <lineage>
        <taxon>Bacteria</taxon>
        <taxon>Bacillati</taxon>
        <taxon>Actinomycetota</taxon>
        <taxon>Actinomycetes</taxon>
        <taxon>Mycobacteriales</taxon>
        <taxon>Gordoniaceae</taxon>
        <taxon>Gordonia</taxon>
    </lineage>
</organism>
<sequence length="290" mass="30053">MSSAVRKTIIGVVVVAVVVIAALFAVDTGLAISAENRLSTSLRSGSGLDYDPEVTIGGFPFASSMRHHEYPRVGITARGVDLGDGRHGDLRSTLHEVSLPGNRWSVGPHDVLTVSDANGSLRLDSVNFGRFLGITDLTVTTPAPRDKAGGGGPGDGLLSASTGILTTGTVTVAPGLRRTVSVTVDLHVVDGALRVVATGFYSGPAEHASPDLDAAQRQAALAAFTRTLPVLPLPWGMVAVKAHTEGSDVILGGEFADAGSADGSAREQTPRRLRAVEFFPRSARPTTSDL</sequence>
<dbReference type="InterPro" id="IPR021373">
    <property type="entry name" value="DUF2993"/>
</dbReference>
<protein>
    <recommendedName>
        <fullName evidence="3">DUF2993 domain-containing protein</fullName>
    </recommendedName>
</protein>
<accession>A0A916T758</accession>
<dbReference type="AlphaFoldDB" id="A0A916T758"/>
<reference evidence="1" key="1">
    <citation type="journal article" date="2014" name="Int. J. Syst. Evol. Microbiol.">
        <title>Complete genome sequence of Corynebacterium casei LMG S-19264T (=DSM 44701T), isolated from a smear-ripened cheese.</title>
        <authorList>
            <consortium name="US DOE Joint Genome Institute (JGI-PGF)"/>
            <person name="Walter F."/>
            <person name="Albersmeier A."/>
            <person name="Kalinowski J."/>
            <person name="Ruckert C."/>
        </authorList>
    </citation>
    <scope>NUCLEOTIDE SEQUENCE</scope>
    <source>
        <strain evidence="1">CGMCC 1.12827</strain>
    </source>
</reference>
<gene>
    <name evidence="1" type="ORF">GCM10011489_20870</name>
</gene>
<keyword evidence="2" id="KW-1185">Reference proteome</keyword>
<evidence type="ECO:0008006" key="3">
    <source>
        <dbReference type="Google" id="ProtNLM"/>
    </source>
</evidence>
<dbReference type="EMBL" id="BMGC01000012">
    <property type="protein sequence ID" value="GGB32515.1"/>
    <property type="molecule type" value="Genomic_DNA"/>
</dbReference>
<dbReference type="RefSeq" id="WP_188586529.1">
    <property type="nucleotide sequence ID" value="NZ_BMGC01000012.1"/>
</dbReference>
<proteinExistence type="predicted"/>
<reference evidence="1" key="2">
    <citation type="submission" date="2020-09" db="EMBL/GenBank/DDBJ databases">
        <authorList>
            <person name="Sun Q."/>
            <person name="Zhou Y."/>
        </authorList>
    </citation>
    <scope>NUCLEOTIDE SEQUENCE</scope>
    <source>
        <strain evidence="1">CGMCC 1.12827</strain>
    </source>
</reference>
<comment type="caution">
    <text evidence="1">The sequence shown here is derived from an EMBL/GenBank/DDBJ whole genome shotgun (WGS) entry which is preliminary data.</text>
</comment>
<dbReference type="Proteomes" id="UP000621454">
    <property type="component" value="Unassembled WGS sequence"/>
</dbReference>
<dbReference type="Pfam" id="PF11209">
    <property type="entry name" value="LmeA"/>
    <property type="match status" value="1"/>
</dbReference>
<name>A0A916T758_9ACTN</name>